<sequence>MRDHASQLQRIGKLMKTATFPSLRVDAALRQAAEEVLLEGETLSSFVEQSVRANIERRQWQDEFVARGLASRDKARRTGLYVSSATVLKGLASRLTKAKSK</sequence>
<protein>
    <submittedName>
        <fullName evidence="1">Prevent-host-death protein</fullName>
    </submittedName>
</protein>
<proteinExistence type="predicted"/>
<name>A0A411HHQ5_9GAMM</name>
<dbReference type="NCBIfam" id="NF041551">
    <property type="entry name" value="YlcI_YnfO_N"/>
    <property type="match status" value="1"/>
</dbReference>
<accession>A0A411HHQ5</accession>
<dbReference type="EMBL" id="CP035704">
    <property type="protein sequence ID" value="QBB69934.1"/>
    <property type="molecule type" value="Genomic_DNA"/>
</dbReference>
<dbReference type="AlphaFoldDB" id="A0A411HHQ5"/>
<evidence type="ECO:0000313" key="2">
    <source>
        <dbReference type="Proteomes" id="UP000291562"/>
    </source>
</evidence>
<organism evidence="1 2">
    <name type="scientific">Pseudolysobacter antarcticus</name>
    <dbReference type="NCBI Taxonomy" id="2511995"/>
    <lineage>
        <taxon>Bacteria</taxon>
        <taxon>Pseudomonadati</taxon>
        <taxon>Pseudomonadota</taxon>
        <taxon>Gammaproteobacteria</taxon>
        <taxon>Lysobacterales</taxon>
        <taxon>Rhodanobacteraceae</taxon>
        <taxon>Pseudolysobacter</taxon>
    </lineage>
</organism>
<dbReference type="Proteomes" id="UP000291562">
    <property type="component" value="Chromosome"/>
</dbReference>
<dbReference type="OrthoDB" id="8400336at2"/>
<gene>
    <name evidence="1" type="ORF">ELE36_05915</name>
</gene>
<dbReference type="KEGG" id="xbc:ELE36_05915"/>
<evidence type="ECO:0000313" key="1">
    <source>
        <dbReference type="EMBL" id="QBB69934.1"/>
    </source>
</evidence>
<reference evidence="1 2" key="1">
    <citation type="submission" date="2019-01" db="EMBL/GenBank/DDBJ databases">
        <title>Pseudolysobacter antarctica gen. nov., sp. nov., isolated from Fildes Peninsula, Antarctica.</title>
        <authorList>
            <person name="Wei Z."/>
            <person name="Peng F."/>
        </authorList>
    </citation>
    <scope>NUCLEOTIDE SEQUENCE [LARGE SCALE GENOMIC DNA]</scope>
    <source>
        <strain evidence="1 2">AQ6-296</strain>
    </source>
</reference>
<keyword evidence="2" id="KW-1185">Reference proteome</keyword>